<evidence type="ECO:0000313" key="3">
    <source>
        <dbReference type="Proteomes" id="UP000800035"/>
    </source>
</evidence>
<name>A0A6A5T8T8_9PLEO</name>
<organism evidence="2 3">
    <name type="scientific">Byssothecium circinans</name>
    <dbReference type="NCBI Taxonomy" id="147558"/>
    <lineage>
        <taxon>Eukaryota</taxon>
        <taxon>Fungi</taxon>
        <taxon>Dikarya</taxon>
        <taxon>Ascomycota</taxon>
        <taxon>Pezizomycotina</taxon>
        <taxon>Dothideomycetes</taxon>
        <taxon>Pleosporomycetidae</taxon>
        <taxon>Pleosporales</taxon>
        <taxon>Massarineae</taxon>
        <taxon>Massarinaceae</taxon>
        <taxon>Byssothecium</taxon>
    </lineage>
</organism>
<evidence type="ECO:0000256" key="1">
    <source>
        <dbReference type="SAM" id="MobiDB-lite"/>
    </source>
</evidence>
<keyword evidence="3" id="KW-1185">Reference proteome</keyword>
<protein>
    <submittedName>
        <fullName evidence="2">Uncharacterized protein</fullName>
    </submittedName>
</protein>
<feature type="compositionally biased region" description="Acidic residues" evidence="1">
    <location>
        <begin position="24"/>
        <end position="33"/>
    </location>
</feature>
<proteinExistence type="predicted"/>
<dbReference type="EMBL" id="ML977077">
    <property type="protein sequence ID" value="KAF1948139.1"/>
    <property type="molecule type" value="Genomic_DNA"/>
</dbReference>
<gene>
    <name evidence="2" type="ORF">CC80DRAFT_556629</name>
</gene>
<feature type="region of interest" description="Disordered" evidence="1">
    <location>
        <begin position="17"/>
        <end position="41"/>
    </location>
</feature>
<sequence>MSGGCAEDKGLTFWELDQSGGLSVEDEPIDSEDLATPPQPSSIYRNSLVLIKD</sequence>
<reference evidence="2" key="1">
    <citation type="journal article" date="2020" name="Stud. Mycol.">
        <title>101 Dothideomycetes genomes: a test case for predicting lifestyles and emergence of pathogens.</title>
        <authorList>
            <person name="Haridas S."/>
            <person name="Albert R."/>
            <person name="Binder M."/>
            <person name="Bloem J."/>
            <person name="Labutti K."/>
            <person name="Salamov A."/>
            <person name="Andreopoulos B."/>
            <person name="Baker S."/>
            <person name="Barry K."/>
            <person name="Bills G."/>
            <person name="Bluhm B."/>
            <person name="Cannon C."/>
            <person name="Castanera R."/>
            <person name="Culley D."/>
            <person name="Daum C."/>
            <person name="Ezra D."/>
            <person name="Gonzalez J."/>
            <person name="Henrissat B."/>
            <person name="Kuo A."/>
            <person name="Liang C."/>
            <person name="Lipzen A."/>
            <person name="Lutzoni F."/>
            <person name="Magnuson J."/>
            <person name="Mondo S."/>
            <person name="Nolan M."/>
            <person name="Ohm R."/>
            <person name="Pangilinan J."/>
            <person name="Park H.-J."/>
            <person name="Ramirez L."/>
            <person name="Alfaro M."/>
            <person name="Sun H."/>
            <person name="Tritt A."/>
            <person name="Yoshinaga Y."/>
            <person name="Zwiers L.-H."/>
            <person name="Turgeon B."/>
            <person name="Goodwin S."/>
            <person name="Spatafora J."/>
            <person name="Crous P."/>
            <person name="Grigoriev I."/>
        </authorList>
    </citation>
    <scope>NUCLEOTIDE SEQUENCE</scope>
    <source>
        <strain evidence="2">CBS 675.92</strain>
    </source>
</reference>
<accession>A0A6A5T8T8</accession>
<dbReference type="Proteomes" id="UP000800035">
    <property type="component" value="Unassembled WGS sequence"/>
</dbReference>
<dbReference type="AlphaFoldDB" id="A0A6A5T8T8"/>
<evidence type="ECO:0000313" key="2">
    <source>
        <dbReference type="EMBL" id="KAF1948139.1"/>
    </source>
</evidence>